<comment type="caution">
    <text evidence="2">The sequence shown here is derived from an EMBL/GenBank/DDBJ whole genome shotgun (WGS) entry which is preliminary data.</text>
</comment>
<dbReference type="Gene3D" id="2.60.120.10">
    <property type="entry name" value="Jelly Rolls"/>
    <property type="match status" value="1"/>
</dbReference>
<reference evidence="2 3" key="1">
    <citation type="submission" date="2015-09" db="EMBL/GenBank/DDBJ databases">
        <title>Draft genome sequence of Alicyclobacillus ferrooxydans DSM 22381.</title>
        <authorList>
            <person name="Hemp J."/>
        </authorList>
    </citation>
    <scope>NUCLEOTIDE SEQUENCE [LARGE SCALE GENOMIC DNA]</scope>
    <source>
        <strain evidence="2 3">TC-34</strain>
    </source>
</reference>
<dbReference type="RefSeq" id="WP_054968336.1">
    <property type="nucleotide sequence ID" value="NZ_LJCO01000030.1"/>
</dbReference>
<dbReference type="PANTHER" id="PTHR36114">
    <property type="entry name" value="16.7 KDA PROTEIN IN WHIE LOCUS"/>
    <property type="match status" value="1"/>
</dbReference>
<dbReference type="InterPro" id="IPR014710">
    <property type="entry name" value="RmlC-like_jellyroll"/>
</dbReference>
<dbReference type="OrthoDB" id="9794183at2"/>
<feature type="domain" description="Cupin type-2" evidence="1">
    <location>
        <begin position="38"/>
        <end position="96"/>
    </location>
</feature>
<dbReference type="EMBL" id="LJCO01000030">
    <property type="protein sequence ID" value="KPV44615.1"/>
    <property type="molecule type" value="Genomic_DNA"/>
</dbReference>
<dbReference type="InterPro" id="IPR052044">
    <property type="entry name" value="PKS_Associated_Protein"/>
</dbReference>
<accession>A0A0P9CGD8</accession>
<dbReference type="STRING" id="471514.AN477_06400"/>
<dbReference type="Proteomes" id="UP000050482">
    <property type="component" value="Unassembled WGS sequence"/>
</dbReference>
<dbReference type="AlphaFoldDB" id="A0A0P9CGD8"/>
<dbReference type="CDD" id="cd02226">
    <property type="entry name" value="cupin_YdbB-like"/>
    <property type="match status" value="1"/>
</dbReference>
<dbReference type="InterPro" id="IPR011051">
    <property type="entry name" value="RmlC_Cupin_sf"/>
</dbReference>
<keyword evidence="3" id="KW-1185">Reference proteome</keyword>
<dbReference type="PANTHER" id="PTHR36114:SF1">
    <property type="entry name" value="16.7 KDA PROTEIN IN WHIE LOCUS"/>
    <property type="match status" value="1"/>
</dbReference>
<evidence type="ECO:0000313" key="2">
    <source>
        <dbReference type="EMBL" id="KPV44615.1"/>
    </source>
</evidence>
<dbReference type="InterPro" id="IPR013096">
    <property type="entry name" value="Cupin_2"/>
</dbReference>
<dbReference type="PATRIC" id="fig|471514.4.peg.4258"/>
<organism evidence="2 3">
    <name type="scientific">Alicyclobacillus ferrooxydans</name>
    <dbReference type="NCBI Taxonomy" id="471514"/>
    <lineage>
        <taxon>Bacteria</taxon>
        <taxon>Bacillati</taxon>
        <taxon>Bacillota</taxon>
        <taxon>Bacilli</taxon>
        <taxon>Bacillales</taxon>
        <taxon>Alicyclobacillaceae</taxon>
        <taxon>Alicyclobacillus</taxon>
    </lineage>
</organism>
<dbReference type="Pfam" id="PF07883">
    <property type="entry name" value="Cupin_2"/>
    <property type="match status" value="1"/>
</dbReference>
<gene>
    <name evidence="2" type="ORF">AN477_06400</name>
</gene>
<protein>
    <submittedName>
        <fullName evidence="2">Mannose-6-phosphate isomerase</fullName>
    </submittedName>
</protein>
<evidence type="ECO:0000259" key="1">
    <source>
        <dbReference type="Pfam" id="PF07883"/>
    </source>
</evidence>
<dbReference type="SUPFAM" id="SSF51182">
    <property type="entry name" value="RmlC-like cupins"/>
    <property type="match status" value="1"/>
</dbReference>
<evidence type="ECO:0000313" key="3">
    <source>
        <dbReference type="Proteomes" id="UP000050482"/>
    </source>
</evidence>
<sequence>MVEKVNLADKFALFQDHWHPRIAGEVNDMHVKLTKLKGEFLWHTHDAEDEMFLVVRGELLIRLRDQEITVREGEFIVIPHGVEHQPVAREEVEVVLFEPKDTLNTGNVENERTVSDLEWI</sequence>
<name>A0A0P9CGD8_9BACL</name>
<keyword evidence="2" id="KW-0413">Isomerase</keyword>
<proteinExistence type="predicted"/>
<dbReference type="GO" id="GO:0016853">
    <property type="term" value="F:isomerase activity"/>
    <property type="evidence" value="ECO:0007669"/>
    <property type="project" value="UniProtKB-KW"/>
</dbReference>